<dbReference type="PANTHER" id="PTHR36453">
    <property type="entry name" value="SECRETED PROTEIN-RELATED"/>
    <property type="match status" value="1"/>
</dbReference>
<proteinExistence type="predicted"/>
<keyword evidence="1" id="KW-0732">Signal</keyword>
<feature type="signal peptide" evidence="1">
    <location>
        <begin position="1"/>
        <end position="22"/>
    </location>
</feature>
<name>B1Y483_LEPCP</name>
<dbReference type="AlphaFoldDB" id="B1Y483"/>
<dbReference type="Gene3D" id="2.160.20.10">
    <property type="entry name" value="Single-stranded right-handed beta-helix, Pectin lyase-like"/>
    <property type="match status" value="3"/>
</dbReference>
<accession>B1Y483</accession>
<dbReference type="InterPro" id="IPR039448">
    <property type="entry name" value="Beta_helix"/>
</dbReference>
<dbReference type="Gene3D" id="2.60.120.260">
    <property type="entry name" value="Galactose-binding domain-like"/>
    <property type="match status" value="1"/>
</dbReference>
<dbReference type="Pfam" id="PF13229">
    <property type="entry name" value="Beta_helix"/>
    <property type="match status" value="1"/>
</dbReference>
<dbReference type="PANTHER" id="PTHR36453:SF1">
    <property type="entry name" value="RIGHT HANDED BETA HELIX DOMAIN-CONTAINING PROTEIN"/>
    <property type="match status" value="1"/>
</dbReference>
<feature type="chain" id="PRO_5002770504" description="Right handed beta helix domain-containing protein" evidence="1">
    <location>
        <begin position="23"/>
        <end position="898"/>
    </location>
</feature>
<gene>
    <name evidence="3" type="ordered locus">Lcho_2340</name>
</gene>
<keyword evidence="4" id="KW-1185">Reference proteome</keyword>
<dbReference type="STRING" id="395495.Lcho_2340"/>
<dbReference type="InterPro" id="IPR006626">
    <property type="entry name" value="PbH1"/>
</dbReference>
<evidence type="ECO:0000313" key="4">
    <source>
        <dbReference type="Proteomes" id="UP000001693"/>
    </source>
</evidence>
<feature type="domain" description="Right handed beta helix" evidence="2">
    <location>
        <begin position="374"/>
        <end position="548"/>
    </location>
</feature>
<dbReference type="OrthoDB" id="227157at2"/>
<dbReference type="NCBIfam" id="TIGR03804">
    <property type="entry name" value="para_beta_helix"/>
    <property type="match status" value="1"/>
</dbReference>
<dbReference type="InterPro" id="IPR008979">
    <property type="entry name" value="Galactose-bd-like_sf"/>
</dbReference>
<dbReference type="PROSITE" id="PS51257">
    <property type="entry name" value="PROKAR_LIPOPROTEIN"/>
    <property type="match status" value="1"/>
</dbReference>
<dbReference type="InterPro" id="IPR011050">
    <property type="entry name" value="Pectin_lyase_fold/virulence"/>
</dbReference>
<dbReference type="SMART" id="SM00710">
    <property type="entry name" value="PbH1"/>
    <property type="match status" value="7"/>
</dbReference>
<sequence precursor="true">MARFFMLSSPAVGCSLMLAALAGGLSGCGGGSDEDVASPVAGSQAIDGTSRIQAAAAGDYYVDASAGSDTNSGSQAAPWKTLARISKAGLSTGQAVFLRCGAVWRESLSLGATQFADSISFGSYGAECVTSKPRILGSDNFSGGWAKSGNIWSRKVPAGTPKIGRLFINGAAQRLAQWPNHSAAGGFAVADASTAASNTQFKIKAADAALLAGKDIVGAIALLRSVAWSVDSSNISSFSSSTNVVGLGTATVYATGSTTEYVLADKKWMVDAPGEFFHDTATNTVYVYPADATSQASLNTTQVEGSVRDVAVALSGRKGLRISGIAIEMARLDGLALSDTPESSVSGVEVRGHGRNGVQVALRAAPVGTARGLDLRNSLISDNGANGINATSAMRVDVIGNTVLETGTQAMAGNSLGAILVGPESSVENNFIQNSAYLGIRFSGTGGSRVAGNRIAGHCARLTDCAGIYTWNGPKASRVTSNQSALVTGNLIQDTVARRSSAISGGSLVAGIYLDDFSLGTTVRDNTVSGGQYGVYVHNGSNHVIESNKLWLNTASAIWSNMDQTDADYMTGNAVIGNEIVRLSNATGSYPALPMVNSPQAFIFRNLYSGTATLTNGSNSFALNRVLMLNADGARFARVTTAKSDAYLDPAAWRNLNAGETIVPAKPRYVTHRPVMGAELITNGGFANALNSWNAWFVPPGTGRVFAASASTPGCTGTCLLFTNTNMADYVSSSAATLTAGKMYQVSFDAMYLANGNIAPPFVGSATQPFVSYVKMPGMVSSSSMVGQKGEVGRFTGNFVASTSAQAVTMLRASPAKMSVAFDNVSLREILSYKLAPASEFVAVAAAGTVDRSFDCSALGWPAGCAVTDTMDNAVALPVVVPARTAKLLLRAGSAWSN</sequence>
<reference evidence="3 4" key="1">
    <citation type="submission" date="2008-03" db="EMBL/GenBank/DDBJ databases">
        <title>Complete sequence of Leptothrix cholodnii SP-6.</title>
        <authorList>
            <consortium name="US DOE Joint Genome Institute"/>
            <person name="Copeland A."/>
            <person name="Lucas S."/>
            <person name="Lapidus A."/>
            <person name="Glavina del Rio T."/>
            <person name="Dalin E."/>
            <person name="Tice H."/>
            <person name="Bruce D."/>
            <person name="Goodwin L."/>
            <person name="Pitluck S."/>
            <person name="Chertkov O."/>
            <person name="Brettin T."/>
            <person name="Detter J.C."/>
            <person name="Han C."/>
            <person name="Kuske C.R."/>
            <person name="Schmutz J."/>
            <person name="Larimer F."/>
            <person name="Land M."/>
            <person name="Hauser L."/>
            <person name="Kyrpides N."/>
            <person name="Lykidis A."/>
            <person name="Emerson D."/>
            <person name="Richardson P."/>
        </authorList>
    </citation>
    <scope>NUCLEOTIDE SEQUENCE [LARGE SCALE GENOMIC DNA]</scope>
    <source>
        <strain evidence="4">ATCC 51168 / LMG 8142 / SP-6</strain>
    </source>
</reference>
<dbReference type="SUPFAM" id="SSF49785">
    <property type="entry name" value="Galactose-binding domain-like"/>
    <property type="match status" value="1"/>
</dbReference>
<organism evidence="3 4">
    <name type="scientific">Leptothrix cholodnii (strain ATCC 51168 / LMG 8142 / SP-6)</name>
    <name type="common">Leptothrix discophora (strain SP-6)</name>
    <dbReference type="NCBI Taxonomy" id="395495"/>
    <lineage>
        <taxon>Bacteria</taxon>
        <taxon>Pseudomonadati</taxon>
        <taxon>Pseudomonadota</taxon>
        <taxon>Betaproteobacteria</taxon>
        <taxon>Burkholderiales</taxon>
        <taxon>Sphaerotilaceae</taxon>
        <taxon>Leptothrix</taxon>
    </lineage>
</organism>
<dbReference type="KEGG" id="lch:Lcho_2340"/>
<dbReference type="RefSeq" id="WP_012347363.1">
    <property type="nucleotide sequence ID" value="NC_010524.1"/>
</dbReference>
<dbReference type="InterPro" id="IPR012334">
    <property type="entry name" value="Pectin_lyas_fold"/>
</dbReference>
<dbReference type="InterPro" id="IPR022441">
    <property type="entry name" value="Para_beta_helix_rpt-2"/>
</dbReference>
<evidence type="ECO:0000259" key="2">
    <source>
        <dbReference type="Pfam" id="PF13229"/>
    </source>
</evidence>
<evidence type="ECO:0000256" key="1">
    <source>
        <dbReference type="SAM" id="SignalP"/>
    </source>
</evidence>
<dbReference type="EMBL" id="CP001013">
    <property type="protein sequence ID" value="ACB34605.1"/>
    <property type="molecule type" value="Genomic_DNA"/>
</dbReference>
<protein>
    <recommendedName>
        <fullName evidence="2">Right handed beta helix domain-containing protein</fullName>
    </recommendedName>
</protein>
<evidence type="ECO:0000313" key="3">
    <source>
        <dbReference type="EMBL" id="ACB34605.1"/>
    </source>
</evidence>
<dbReference type="Proteomes" id="UP000001693">
    <property type="component" value="Chromosome"/>
</dbReference>
<dbReference type="eggNOG" id="COG4625">
    <property type="taxonomic scope" value="Bacteria"/>
</dbReference>
<dbReference type="HOGENOM" id="CLU_322330_0_0_4"/>
<dbReference type="SUPFAM" id="SSF51126">
    <property type="entry name" value="Pectin lyase-like"/>
    <property type="match status" value="1"/>
</dbReference>